<evidence type="ECO:0000256" key="2">
    <source>
        <dbReference type="ARBA" id="ARBA00010992"/>
    </source>
</evidence>
<dbReference type="GO" id="GO:0005351">
    <property type="term" value="F:carbohydrate:proton symporter activity"/>
    <property type="evidence" value="ECO:0007669"/>
    <property type="project" value="TreeGrafter"/>
</dbReference>
<gene>
    <name evidence="10" type="ORF">B0J13DRAFT_566260</name>
</gene>
<feature type="transmembrane region" description="Helical" evidence="8">
    <location>
        <begin position="152"/>
        <end position="169"/>
    </location>
</feature>
<proteinExistence type="inferred from homology"/>
<feature type="transmembrane region" description="Helical" evidence="8">
    <location>
        <begin position="36"/>
        <end position="53"/>
    </location>
</feature>
<dbReference type="PRINTS" id="PR00171">
    <property type="entry name" value="SUGRTRNSPORT"/>
</dbReference>
<feature type="transmembrane region" description="Helical" evidence="8">
    <location>
        <begin position="95"/>
        <end position="114"/>
    </location>
</feature>
<dbReference type="AlphaFoldDB" id="A0A9P9IK55"/>
<keyword evidence="11" id="KW-1185">Reference proteome</keyword>
<accession>A0A9P9IK55</accession>
<dbReference type="InterPro" id="IPR036259">
    <property type="entry name" value="MFS_trans_sf"/>
</dbReference>
<feature type="domain" description="Major facilitator superfamily (MFS) profile" evidence="9">
    <location>
        <begin position="43"/>
        <end position="499"/>
    </location>
</feature>
<dbReference type="Proteomes" id="UP000717696">
    <property type="component" value="Unassembled WGS sequence"/>
</dbReference>
<evidence type="ECO:0000256" key="8">
    <source>
        <dbReference type="SAM" id="Phobius"/>
    </source>
</evidence>
<keyword evidence="5 8" id="KW-1133">Transmembrane helix</keyword>
<dbReference type="InterPro" id="IPR020846">
    <property type="entry name" value="MFS_dom"/>
</dbReference>
<dbReference type="Gene3D" id="1.20.1250.20">
    <property type="entry name" value="MFS general substrate transporter like domains"/>
    <property type="match status" value="1"/>
</dbReference>
<evidence type="ECO:0000256" key="3">
    <source>
        <dbReference type="ARBA" id="ARBA00022448"/>
    </source>
</evidence>
<dbReference type="NCBIfam" id="TIGR00879">
    <property type="entry name" value="SP"/>
    <property type="match status" value="1"/>
</dbReference>
<keyword evidence="6 8" id="KW-0472">Membrane</keyword>
<dbReference type="InterPro" id="IPR050360">
    <property type="entry name" value="MFS_Sugar_Transporters"/>
</dbReference>
<feature type="transmembrane region" description="Helical" evidence="8">
    <location>
        <begin position="377"/>
        <end position="397"/>
    </location>
</feature>
<evidence type="ECO:0000256" key="6">
    <source>
        <dbReference type="ARBA" id="ARBA00023136"/>
    </source>
</evidence>
<evidence type="ECO:0000256" key="1">
    <source>
        <dbReference type="ARBA" id="ARBA00004141"/>
    </source>
</evidence>
<feature type="transmembrane region" description="Helical" evidence="8">
    <location>
        <begin position="350"/>
        <end position="370"/>
    </location>
</feature>
<feature type="transmembrane region" description="Helical" evidence="8">
    <location>
        <begin position="181"/>
        <end position="203"/>
    </location>
</feature>
<dbReference type="SUPFAM" id="SSF103473">
    <property type="entry name" value="MFS general substrate transporter"/>
    <property type="match status" value="1"/>
</dbReference>
<keyword evidence="3 7" id="KW-0813">Transport</keyword>
<dbReference type="InterPro" id="IPR005828">
    <property type="entry name" value="MFS_sugar_transport-like"/>
</dbReference>
<keyword evidence="4 8" id="KW-0812">Transmembrane</keyword>
<dbReference type="EMBL" id="JAGMUU010000025">
    <property type="protein sequence ID" value="KAH7123227.1"/>
    <property type="molecule type" value="Genomic_DNA"/>
</dbReference>
<sequence>MRNRDGLDKRLLYFPEIWAWIQASNPQRHLAKMAKLNLYCTLTIIIIACGSIPKGYDEGGFSASVGLSSFKKDFGLLPDLWEDDPAGLASRKANISSFAVLGAAIGSLLALTLIDRLGRLRTWQLAVLVWATGALVQIFSSGILGLILFARIWSGLGAGALTVVAPLYLSEIAPAKSRGMVVSIYMVILLSLLTVGFFVNYAANALLPATTMQYRVVQAIPLIPVGLAFLGSLFLSDTPRWLASKDRMEEALVALEKLRGYQNSGNAPNAEFQEIRHQMREKNQALADTSMWTIFKEIATTPTYRKRFLLGATMQTVAQWSGGNGITYYIPEIFQYAGVKGENTSLITSGVYGVVKLVFTMVFTWGLVDVFGRRRCFCFGLFLQCATHVYMSVYMGLWKGTENKAASDAAIASVFVYAVGWSIGLCTVQYLYGTEIYPTRIRGACYATNMALHWFFQFAVVRVTPNMFVSLNIWGAYVFWAGVCAVGLVVLGLWAPETKGIPMERMEELFSGPWYMGWKAQVDDVAERADRPSLDEKVHSDFRENA</sequence>
<evidence type="ECO:0000313" key="11">
    <source>
        <dbReference type="Proteomes" id="UP000717696"/>
    </source>
</evidence>
<evidence type="ECO:0000313" key="10">
    <source>
        <dbReference type="EMBL" id="KAH7123227.1"/>
    </source>
</evidence>
<reference evidence="10" key="1">
    <citation type="journal article" date="2021" name="Nat. Commun.">
        <title>Genetic determinants of endophytism in the Arabidopsis root mycobiome.</title>
        <authorList>
            <person name="Mesny F."/>
            <person name="Miyauchi S."/>
            <person name="Thiergart T."/>
            <person name="Pickel B."/>
            <person name="Atanasova L."/>
            <person name="Karlsson M."/>
            <person name="Huettel B."/>
            <person name="Barry K.W."/>
            <person name="Haridas S."/>
            <person name="Chen C."/>
            <person name="Bauer D."/>
            <person name="Andreopoulos W."/>
            <person name="Pangilinan J."/>
            <person name="LaButti K."/>
            <person name="Riley R."/>
            <person name="Lipzen A."/>
            <person name="Clum A."/>
            <person name="Drula E."/>
            <person name="Henrissat B."/>
            <person name="Kohler A."/>
            <person name="Grigoriev I.V."/>
            <person name="Martin F.M."/>
            <person name="Hacquard S."/>
        </authorList>
    </citation>
    <scope>NUCLEOTIDE SEQUENCE</scope>
    <source>
        <strain evidence="10">MPI-CAGE-AT-0021</strain>
    </source>
</reference>
<feature type="transmembrane region" description="Helical" evidence="8">
    <location>
        <begin position="473"/>
        <end position="495"/>
    </location>
</feature>
<feature type="transmembrane region" description="Helical" evidence="8">
    <location>
        <begin position="409"/>
        <end position="432"/>
    </location>
</feature>
<dbReference type="InterPro" id="IPR003663">
    <property type="entry name" value="Sugar/inositol_transpt"/>
</dbReference>
<organism evidence="10 11">
    <name type="scientific">Dactylonectria estremocensis</name>
    <dbReference type="NCBI Taxonomy" id="1079267"/>
    <lineage>
        <taxon>Eukaryota</taxon>
        <taxon>Fungi</taxon>
        <taxon>Dikarya</taxon>
        <taxon>Ascomycota</taxon>
        <taxon>Pezizomycotina</taxon>
        <taxon>Sordariomycetes</taxon>
        <taxon>Hypocreomycetidae</taxon>
        <taxon>Hypocreales</taxon>
        <taxon>Nectriaceae</taxon>
        <taxon>Dactylonectria</taxon>
    </lineage>
</organism>
<evidence type="ECO:0000256" key="5">
    <source>
        <dbReference type="ARBA" id="ARBA00022989"/>
    </source>
</evidence>
<dbReference type="PANTHER" id="PTHR48022:SF43">
    <property type="entry name" value="QUINATE TRANSPORTER, PUTATIVE (AFU_ORTHOLOGUE AFUA_1G16230)-RELATED"/>
    <property type="match status" value="1"/>
</dbReference>
<evidence type="ECO:0000259" key="9">
    <source>
        <dbReference type="PROSITE" id="PS50850"/>
    </source>
</evidence>
<evidence type="ECO:0000256" key="7">
    <source>
        <dbReference type="RuleBase" id="RU003346"/>
    </source>
</evidence>
<feature type="transmembrane region" description="Helical" evidence="8">
    <location>
        <begin position="126"/>
        <end position="146"/>
    </location>
</feature>
<comment type="caution">
    <text evidence="10">The sequence shown here is derived from an EMBL/GenBank/DDBJ whole genome shotgun (WGS) entry which is preliminary data.</text>
</comment>
<dbReference type="GO" id="GO:0016020">
    <property type="term" value="C:membrane"/>
    <property type="evidence" value="ECO:0007669"/>
    <property type="project" value="UniProtKB-SubCell"/>
</dbReference>
<name>A0A9P9IK55_9HYPO</name>
<evidence type="ECO:0000256" key="4">
    <source>
        <dbReference type="ARBA" id="ARBA00022692"/>
    </source>
</evidence>
<feature type="transmembrane region" description="Helical" evidence="8">
    <location>
        <begin position="444"/>
        <end position="461"/>
    </location>
</feature>
<comment type="similarity">
    <text evidence="2 7">Belongs to the major facilitator superfamily. Sugar transporter (TC 2.A.1.1) family.</text>
</comment>
<feature type="transmembrane region" description="Helical" evidence="8">
    <location>
        <begin position="215"/>
        <end position="235"/>
    </location>
</feature>
<dbReference type="PROSITE" id="PS50850">
    <property type="entry name" value="MFS"/>
    <property type="match status" value="1"/>
</dbReference>
<dbReference type="OrthoDB" id="5296287at2759"/>
<dbReference type="Pfam" id="PF00083">
    <property type="entry name" value="Sugar_tr"/>
    <property type="match status" value="1"/>
</dbReference>
<comment type="subcellular location">
    <subcellularLocation>
        <location evidence="1">Membrane</location>
        <topology evidence="1">Multi-pass membrane protein</topology>
    </subcellularLocation>
</comment>
<feature type="transmembrane region" description="Helical" evidence="8">
    <location>
        <begin position="308"/>
        <end position="330"/>
    </location>
</feature>
<protein>
    <submittedName>
        <fullName evidence="10">General substrate transporter</fullName>
    </submittedName>
</protein>
<dbReference type="PANTHER" id="PTHR48022">
    <property type="entry name" value="PLASTIDIC GLUCOSE TRANSPORTER 4"/>
    <property type="match status" value="1"/>
</dbReference>